<proteinExistence type="predicted"/>
<name>A0ABU3W329_9GAMM</name>
<keyword evidence="3" id="KW-1185">Reference proteome</keyword>
<dbReference type="RefSeq" id="WP_316975278.1">
    <property type="nucleotide sequence ID" value="NZ_JAWIIJ010000022.1"/>
</dbReference>
<evidence type="ECO:0000313" key="2">
    <source>
        <dbReference type="EMBL" id="MDV2080947.1"/>
    </source>
</evidence>
<evidence type="ECO:0008006" key="4">
    <source>
        <dbReference type="Google" id="ProtNLM"/>
    </source>
</evidence>
<organism evidence="2 3">
    <name type="scientific">Marinobacter xestospongiae</name>
    <dbReference type="NCBI Taxonomy" id="994319"/>
    <lineage>
        <taxon>Bacteria</taxon>
        <taxon>Pseudomonadati</taxon>
        <taxon>Pseudomonadota</taxon>
        <taxon>Gammaproteobacteria</taxon>
        <taxon>Pseudomonadales</taxon>
        <taxon>Marinobacteraceae</taxon>
        <taxon>Marinobacter</taxon>
    </lineage>
</organism>
<accession>A0ABU3W329</accession>
<comment type="caution">
    <text evidence="2">The sequence shown here is derived from an EMBL/GenBank/DDBJ whole genome shotgun (WGS) entry which is preliminary data.</text>
</comment>
<protein>
    <recommendedName>
        <fullName evidence="4">DUF1795 domain-containing protein</fullName>
    </recommendedName>
</protein>
<gene>
    <name evidence="2" type="ORF">RYS15_19840</name>
</gene>
<keyword evidence="1" id="KW-0732">Signal</keyword>
<evidence type="ECO:0000313" key="3">
    <source>
        <dbReference type="Proteomes" id="UP001269819"/>
    </source>
</evidence>
<evidence type="ECO:0000256" key="1">
    <source>
        <dbReference type="SAM" id="SignalP"/>
    </source>
</evidence>
<dbReference type="Gene3D" id="3.40.1000.10">
    <property type="entry name" value="Mog1/PsbP, alpha/beta/alpha sandwich"/>
    <property type="match status" value="1"/>
</dbReference>
<reference evidence="2 3" key="1">
    <citation type="submission" date="2023-10" db="EMBL/GenBank/DDBJ databases">
        <title>Characteristics and mechanism of a salt-tolerant marine origin heterotrophic nitrifying- aerobic denitrifying bacteria Marinobacter xestospongiae HN1.</title>
        <authorList>
            <person name="Qi R."/>
        </authorList>
    </citation>
    <scope>NUCLEOTIDE SEQUENCE [LARGE SCALE GENOMIC DNA]</scope>
    <source>
        <strain evidence="2 3">HN1</strain>
    </source>
</reference>
<feature type="chain" id="PRO_5045253598" description="DUF1795 domain-containing protein" evidence="1">
    <location>
        <begin position="23"/>
        <end position="178"/>
    </location>
</feature>
<sequence>MRRVVHSLTLFGLVLLASSLSARELVVGDTGITFQAPDEFKVLSSEVMAVKWPSRRAPRWAVGNRTGGTTIAYDLKPHDISQASADQLIGVFSQLFSRVVPGIVWQQRRILDIDGRQWVHLEFTSNAVDTDIHNSLLATSYGDQMLVFNFNSTREEIKRYREALEASMMTISLPPAGL</sequence>
<dbReference type="Proteomes" id="UP001269819">
    <property type="component" value="Unassembled WGS sequence"/>
</dbReference>
<dbReference type="EMBL" id="JAWIIJ010000022">
    <property type="protein sequence ID" value="MDV2080947.1"/>
    <property type="molecule type" value="Genomic_DNA"/>
</dbReference>
<feature type="signal peptide" evidence="1">
    <location>
        <begin position="1"/>
        <end position="22"/>
    </location>
</feature>